<dbReference type="Proteomes" id="UP000002743">
    <property type="component" value="Chromosome"/>
</dbReference>
<feature type="binding site" evidence="13">
    <location>
        <position position="346"/>
    </location>
    <ligand>
        <name>[4Fe-4S] cluster</name>
        <dbReference type="ChEBI" id="CHEBI:49883"/>
    </ligand>
</feature>
<proteinExistence type="inferred from homology"/>
<dbReference type="OrthoDB" id="9802769at2"/>
<dbReference type="AlphaFoldDB" id="C6XE24"/>
<dbReference type="KEGG" id="mei:Msip34_1554"/>
<dbReference type="PROSITE" id="PS01244">
    <property type="entry name" value="ACONITASE_2"/>
    <property type="match status" value="1"/>
</dbReference>
<organism evidence="15 16">
    <name type="scientific">Methylovorus glucosotrophus (strain SIP3-4)</name>
    <dbReference type="NCBI Taxonomy" id="582744"/>
    <lineage>
        <taxon>Bacteria</taxon>
        <taxon>Pseudomonadati</taxon>
        <taxon>Pseudomonadota</taxon>
        <taxon>Betaproteobacteria</taxon>
        <taxon>Nitrosomonadales</taxon>
        <taxon>Methylophilaceae</taxon>
        <taxon>Methylovorus</taxon>
    </lineage>
</organism>
<dbReference type="eggNOG" id="COG0065">
    <property type="taxonomic scope" value="Bacteria"/>
</dbReference>
<dbReference type="PRINTS" id="PR00415">
    <property type="entry name" value="ACONITASE"/>
</dbReference>
<dbReference type="GO" id="GO:0051539">
    <property type="term" value="F:4 iron, 4 sulfur cluster binding"/>
    <property type="evidence" value="ECO:0007669"/>
    <property type="project" value="UniProtKB-KW"/>
</dbReference>
<dbReference type="Pfam" id="PF00330">
    <property type="entry name" value="Aconitase"/>
    <property type="match status" value="1"/>
</dbReference>
<dbReference type="EC" id="4.2.1.33" evidence="13"/>
<evidence type="ECO:0000313" key="16">
    <source>
        <dbReference type="Proteomes" id="UP000002743"/>
    </source>
</evidence>
<keyword evidence="9 13" id="KW-0408">Iron</keyword>
<dbReference type="InterPro" id="IPR001030">
    <property type="entry name" value="Acoase/IPM_deHydtase_lsu_aba"/>
</dbReference>
<keyword evidence="5 13" id="KW-0432">Leucine biosynthesis</keyword>
<dbReference type="InterPro" id="IPR050067">
    <property type="entry name" value="IPM_dehydratase_rel_enz"/>
</dbReference>
<gene>
    <name evidence="13" type="primary">leuC</name>
    <name evidence="15" type="ordered locus">Msip34_1554</name>
</gene>
<dbReference type="InterPro" id="IPR004430">
    <property type="entry name" value="3-IsopropMal_deHydase_lsu"/>
</dbReference>
<dbReference type="FunFam" id="3.30.499.10:FF:000007">
    <property type="entry name" value="3-isopropylmalate dehydratase large subunit"/>
    <property type="match status" value="1"/>
</dbReference>
<protein>
    <recommendedName>
        <fullName evidence="13">3-isopropylmalate dehydratase large subunit</fullName>
        <ecNumber evidence="13">4.2.1.33</ecNumber>
    </recommendedName>
    <alternativeName>
        <fullName evidence="13">Alpha-IPM isomerase</fullName>
        <shortName evidence="13">IPMI</shortName>
    </alternativeName>
    <alternativeName>
        <fullName evidence="13">Isopropylmalate isomerase</fullName>
    </alternativeName>
</protein>
<dbReference type="InterPro" id="IPR036008">
    <property type="entry name" value="Aconitase_4Fe-4S_dom"/>
</dbReference>
<evidence type="ECO:0000256" key="5">
    <source>
        <dbReference type="ARBA" id="ARBA00022430"/>
    </source>
</evidence>
<accession>C6XE24</accession>
<comment type="subunit">
    <text evidence="4 13">Heterodimer of LeuC and LeuD.</text>
</comment>
<keyword evidence="7 13" id="KW-0028">Amino-acid biosynthesis</keyword>
<keyword evidence="6 13" id="KW-0004">4Fe-4S</keyword>
<dbReference type="Gene3D" id="3.30.499.10">
    <property type="entry name" value="Aconitase, domain 3"/>
    <property type="match status" value="2"/>
</dbReference>
<keyword evidence="11 13" id="KW-0456">Lyase</keyword>
<dbReference type="HAMAP" id="MF_01026">
    <property type="entry name" value="LeuC_type1"/>
    <property type="match status" value="1"/>
</dbReference>
<evidence type="ECO:0000256" key="8">
    <source>
        <dbReference type="ARBA" id="ARBA00022723"/>
    </source>
</evidence>
<reference evidence="16" key="1">
    <citation type="submission" date="2009-07" db="EMBL/GenBank/DDBJ databases">
        <title>Complete sequence of chromosome of Methylovorus sp. SIP3-4.</title>
        <authorList>
            <person name="Lucas S."/>
            <person name="Copeland A."/>
            <person name="Lapidus A."/>
            <person name="Glavina del Rio T."/>
            <person name="Tice H."/>
            <person name="Bruce D."/>
            <person name="Goodwin L."/>
            <person name="Pitluck S."/>
            <person name="Clum A."/>
            <person name="Larimer F."/>
            <person name="Land M."/>
            <person name="Hauser L."/>
            <person name="Kyrpides N."/>
            <person name="Mikhailova N."/>
            <person name="Kayluzhnaya M."/>
            <person name="Chistoserdova L."/>
        </authorList>
    </citation>
    <scope>NUCLEOTIDE SEQUENCE [LARGE SCALE GENOMIC DNA]</scope>
    <source>
        <strain evidence="16">SIP3-4</strain>
    </source>
</reference>
<comment type="similarity">
    <text evidence="13">Belongs to the aconitase/IPM isomerase family. LeuC type 1 subfamily.</text>
</comment>
<evidence type="ECO:0000256" key="9">
    <source>
        <dbReference type="ARBA" id="ARBA00023004"/>
    </source>
</evidence>
<feature type="domain" description="Aconitase/3-isopropylmalate dehydratase large subunit alpha/beta/alpha" evidence="14">
    <location>
        <begin position="7"/>
        <end position="457"/>
    </location>
</feature>
<dbReference type="InterPro" id="IPR033941">
    <property type="entry name" value="IPMI_cat"/>
</dbReference>
<evidence type="ECO:0000256" key="4">
    <source>
        <dbReference type="ARBA" id="ARBA00011271"/>
    </source>
</evidence>
<evidence type="ECO:0000256" key="6">
    <source>
        <dbReference type="ARBA" id="ARBA00022485"/>
    </source>
</evidence>
<dbReference type="NCBIfam" id="NF009116">
    <property type="entry name" value="PRK12466.1"/>
    <property type="match status" value="1"/>
</dbReference>
<name>C6XE24_METGS</name>
<feature type="binding site" evidence="13">
    <location>
        <position position="410"/>
    </location>
    <ligand>
        <name>[4Fe-4S] cluster</name>
        <dbReference type="ChEBI" id="CHEBI:49883"/>
    </ligand>
</feature>
<comment type="function">
    <text evidence="2 13">Catalyzes the isomerization between 2-isopropylmalate and 3-isopropylmalate, via the formation of 2-isopropylmaleate.</text>
</comment>
<dbReference type="SUPFAM" id="SSF53732">
    <property type="entry name" value="Aconitase iron-sulfur domain"/>
    <property type="match status" value="1"/>
</dbReference>
<reference evidence="15 16" key="2">
    <citation type="journal article" date="2011" name="J. Bacteriol.">
        <title>Genomes of three methylotrophs from a single niche uncover genetic and metabolic divergence of Methylophilaceae.</title>
        <authorList>
            <person name="Lapidus A."/>
            <person name="Clum A."/>
            <person name="Labutti K."/>
            <person name="Kaluzhnaya M.G."/>
            <person name="Lim S."/>
            <person name="Beck D.A."/>
            <person name="Glavina Del Rio T."/>
            <person name="Nolan M."/>
            <person name="Mavromatis K."/>
            <person name="Huntemann M."/>
            <person name="Lucas S."/>
            <person name="Lidstrom M.E."/>
            <person name="Ivanova N."/>
            <person name="Chistoserdova L."/>
        </authorList>
    </citation>
    <scope>NUCLEOTIDE SEQUENCE [LARGE SCALE GENOMIC DNA]</scope>
    <source>
        <strain evidence="15 16">SIP3-4</strain>
    </source>
</reference>
<evidence type="ECO:0000256" key="12">
    <source>
        <dbReference type="ARBA" id="ARBA00023304"/>
    </source>
</evidence>
<dbReference type="InterPro" id="IPR015931">
    <property type="entry name" value="Acnase/IPM_dHydase_lsu_aba_1/3"/>
</dbReference>
<evidence type="ECO:0000256" key="1">
    <source>
        <dbReference type="ARBA" id="ARBA00000491"/>
    </source>
</evidence>
<dbReference type="PANTHER" id="PTHR43822:SF9">
    <property type="entry name" value="3-ISOPROPYLMALATE DEHYDRATASE"/>
    <property type="match status" value="1"/>
</dbReference>
<feature type="binding site" evidence="13">
    <location>
        <position position="407"/>
    </location>
    <ligand>
        <name>[4Fe-4S] cluster</name>
        <dbReference type="ChEBI" id="CHEBI:49883"/>
    </ligand>
</feature>
<evidence type="ECO:0000256" key="7">
    <source>
        <dbReference type="ARBA" id="ARBA00022605"/>
    </source>
</evidence>
<dbReference type="GO" id="GO:0003861">
    <property type="term" value="F:3-isopropylmalate dehydratase activity"/>
    <property type="evidence" value="ECO:0007669"/>
    <property type="project" value="UniProtKB-UniRule"/>
</dbReference>
<evidence type="ECO:0000256" key="3">
    <source>
        <dbReference type="ARBA" id="ARBA00004729"/>
    </source>
</evidence>
<dbReference type="GO" id="GO:0009098">
    <property type="term" value="P:L-leucine biosynthetic process"/>
    <property type="evidence" value="ECO:0007669"/>
    <property type="project" value="UniProtKB-UniRule"/>
</dbReference>
<keyword evidence="8 13" id="KW-0479">Metal-binding</keyword>
<comment type="pathway">
    <text evidence="3 13">Amino-acid biosynthesis; L-leucine biosynthesis; L-leucine from 3-methyl-2-oxobutanoate: step 2/4.</text>
</comment>
<comment type="catalytic activity">
    <reaction evidence="1 13">
        <text>(2R,3S)-3-isopropylmalate = (2S)-2-isopropylmalate</text>
        <dbReference type="Rhea" id="RHEA:32287"/>
        <dbReference type="ChEBI" id="CHEBI:1178"/>
        <dbReference type="ChEBI" id="CHEBI:35121"/>
        <dbReference type="EC" id="4.2.1.33"/>
    </reaction>
</comment>
<dbReference type="STRING" id="582744.Msip34_1554"/>
<dbReference type="PROSITE" id="PS00450">
    <property type="entry name" value="ACONITASE_1"/>
    <property type="match status" value="1"/>
</dbReference>
<dbReference type="GO" id="GO:0046872">
    <property type="term" value="F:metal ion binding"/>
    <property type="evidence" value="ECO:0007669"/>
    <property type="project" value="UniProtKB-KW"/>
</dbReference>
<dbReference type="CDD" id="cd01583">
    <property type="entry name" value="IPMI"/>
    <property type="match status" value="1"/>
</dbReference>
<keyword evidence="12 13" id="KW-0100">Branched-chain amino acid biosynthesis</keyword>
<keyword evidence="16" id="KW-1185">Reference proteome</keyword>
<comment type="cofactor">
    <cofactor evidence="13">
        <name>[4Fe-4S] cluster</name>
        <dbReference type="ChEBI" id="CHEBI:49883"/>
    </cofactor>
    <text evidence="13">Binds 1 [4Fe-4S] cluster per subunit.</text>
</comment>
<evidence type="ECO:0000256" key="10">
    <source>
        <dbReference type="ARBA" id="ARBA00023014"/>
    </source>
</evidence>
<evidence type="ECO:0000256" key="11">
    <source>
        <dbReference type="ARBA" id="ARBA00023239"/>
    </source>
</evidence>
<evidence type="ECO:0000256" key="2">
    <source>
        <dbReference type="ARBA" id="ARBA00002695"/>
    </source>
</evidence>
<dbReference type="UniPathway" id="UPA00048">
    <property type="reaction ID" value="UER00071"/>
</dbReference>
<dbReference type="EMBL" id="CP001674">
    <property type="protein sequence ID" value="ACT50799.1"/>
    <property type="molecule type" value="Genomic_DNA"/>
</dbReference>
<dbReference type="HOGENOM" id="CLU_006714_3_4_4"/>
<dbReference type="InterPro" id="IPR018136">
    <property type="entry name" value="Aconitase_4Fe-4S_BS"/>
</dbReference>
<dbReference type="RefSeq" id="WP_015830223.1">
    <property type="nucleotide sequence ID" value="NC_012969.1"/>
</dbReference>
<evidence type="ECO:0000256" key="13">
    <source>
        <dbReference type="HAMAP-Rule" id="MF_01026"/>
    </source>
</evidence>
<keyword evidence="10 13" id="KW-0411">Iron-sulfur</keyword>
<sequence length="466" mass="50107">MAKTLYDKLFDSHVVREENGTALLYIDRHLVHEVTSPQAFEGLKIAGRKLWRINSVLAVPDHNVPTTDRSHGIADPISRLQVETLDQNCVDFGVTEFKMNDKRQGIVHVIGPEQGATLPGMTVVCGDSHTSTHGAFGALAHGIGTSEVEHVMATQCLVQKKSKAMQILVEGELGRGVTAKDVALAVIGRIGTAGGTGYAIEFAGSVIRSLSMEGRMTLCNMAIEAGARAGMVAVDDITINYLKGRPYAPTEAQWDAAVAYWKTLHSDEGAKFDAVVELKAEDIQPQVTWGTSPEMVTAINGRVPDPEQESDPTKRGGIERALQYMGLEANTPIEAINIDKVFIGSCTNSRIEDLRAAAMIAKGKRVASNVKLAMVVPGSGLVKAQAEQEGLDRIFLDAGFEWREPGCSMCLAMNADRLEPGERCASTSNRNFEGRQGQGGRTHLVSPEMAAAAAVAGHFVDVRTML</sequence>
<dbReference type="NCBIfam" id="TIGR00170">
    <property type="entry name" value="leuC"/>
    <property type="match status" value="1"/>
</dbReference>
<dbReference type="NCBIfam" id="NF004016">
    <property type="entry name" value="PRK05478.1"/>
    <property type="match status" value="1"/>
</dbReference>
<evidence type="ECO:0000259" key="14">
    <source>
        <dbReference type="Pfam" id="PF00330"/>
    </source>
</evidence>
<dbReference type="PANTHER" id="PTHR43822">
    <property type="entry name" value="HOMOACONITASE, MITOCHONDRIAL-RELATED"/>
    <property type="match status" value="1"/>
</dbReference>
<evidence type="ECO:0000313" key="15">
    <source>
        <dbReference type="EMBL" id="ACT50799.1"/>
    </source>
</evidence>